<reference evidence="7" key="1">
    <citation type="journal article" date="2019" name="Int. J. Syst. Evol. Microbiol.">
        <title>The Global Catalogue of Microorganisms (GCM) 10K type strain sequencing project: providing services to taxonomists for standard genome sequencing and annotation.</title>
        <authorList>
            <consortium name="The Broad Institute Genomics Platform"/>
            <consortium name="The Broad Institute Genome Sequencing Center for Infectious Disease"/>
            <person name="Wu L."/>
            <person name="Ma J."/>
        </authorList>
    </citation>
    <scope>NUCLEOTIDE SEQUENCE [LARGE SCALE GENOMIC DNA]</scope>
    <source>
        <strain evidence="7">JCM 16704</strain>
    </source>
</reference>
<dbReference type="PANTHER" id="PTHR42852">
    <property type="entry name" value="THIOL:DISULFIDE INTERCHANGE PROTEIN DSBE"/>
    <property type="match status" value="1"/>
</dbReference>
<evidence type="ECO:0000259" key="5">
    <source>
        <dbReference type="PROSITE" id="PS51352"/>
    </source>
</evidence>
<keyword evidence="2" id="KW-0201">Cytochrome c-type biogenesis</keyword>
<dbReference type="PROSITE" id="PS00194">
    <property type="entry name" value="THIOREDOXIN_1"/>
    <property type="match status" value="1"/>
</dbReference>
<dbReference type="InterPro" id="IPR050553">
    <property type="entry name" value="Thioredoxin_ResA/DsbE_sf"/>
</dbReference>
<comment type="caution">
    <text evidence="6">The sequence shown here is derived from an EMBL/GenBank/DDBJ whole genome shotgun (WGS) entry which is preliminary data.</text>
</comment>
<dbReference type="PROSITE" id="PS51352">
    <property type="entry name" value="THIOREDOXIN_2"/>
    <property type="match status" value="1"/>
</dbReference>
<feature type="signal peptide" evidence="4">
    <location>
        <begin position="1"/>
        <end position="22"/>
    </location>
</feature>
<dbReference type="PANTHER" id="PTHR42852:SF17">
    <property type="entry name" value="THIOREDOXIN-LIKE PROTEIN HI_1115"/>
    <property type="match status" value="1"/>
</dbReference>
<dbReference type="InterPro" id="IPR013740">
    <property type="entry name" value="Redoxin"/>
</dbReference>
<dbReference type="RefSeq" id="WP_344674086.1">
    <property type="nucleotide sequence ID" value="NZ_BAAAZI010000006.1"/>
</dbReference>
<dbReference type="EMBL" id="BAAAZI010000006">
    <property type="protein sequence ID" value="GAA4138612.1"/>
    <property type="molecule type" value="Genomic_DNA"/>
</dbReference>
<dbReference type="InterPro" id="IPR013766">
    <property type="entry name" value="Thioredoxin_domain"/>
</dbReference>
<sequence>MINKFILIAATLLLANNLALQAQENAVLIHPTKASPKDEIKIKLLANKVQIPDSIKQLFLQFSYSNFYEMPQRLEMKKVNQDWEINFKLPFYANYSSFFITSADQKFVIRPTDTTHYEIFVYEGNKLKEGNYLAKGYSTAYQNRNSKSMEQQQLAYFQKEQQLFPTNYENNLKILQYRMKTAKDEVSKEKYRQQALQVIEDKFRSNPTVDGNLNKVTMGFLIIGEKQKVDSIRNVVIKEFPNSNLGMSYTLGRLLDIPDSADVITEINKLLPKKTKENEEAFQAAYGYLFEYYVGKKDADKALSYYPFILDKEPNPYTWRTYTYYVDLLIDNNILLDKAQELNNLVLKNIADYPVTLVRYFPETGYLVGHDDARQEKINKVQSEVLLRQGLIQQKTGHKQEAYALLAKNYPLVESKDLLKKAAQVFADNKNIDQELQVWSHAYKLTPYDSTIRTSLRKTLIKENKSDQEISSYVNGLDKAWKGAYFKSLEKKVIKGETFPSELSIKDMNGKSLTSQDLQGKVVVLDLWATWCVPCLASFPYVHQVYLKYKDNPKVKFIILNTGSGNTFEDAKNWVEKNPNYTFPVYYNSDKSFNSTLDVNTIPTTFILGPNQNIVFKKVGSEGEKILQDLDAMIDYALQN</sequence>
<feature type="chain" id="PRO_5047245027" description="Thioredoxin domain-containing protein" evidence="4">
    <location>
        <begin position="23"/>
        <end position="640"/>
    </location>
</feature>
<dbReference type="InterPro" id="IPR036249">
    <property type="entry name" value="Thioredoxin-like_sf"/>
</dbReference>
<evidence type="ECO:0000256" key="3">
    <source>
        <dbReference type="ARBA" id="ARBA00023284"/>
    </source>
</evidence>
<keyword evidence="7" id="KW-1185">Reference proteome</keyword>
<dbReference type="SUPFAM" id="SSF52833">
    <property type="entry name" value="Thioredoxin-like"/>
    <property type="match status" value="1"/>
</dbReference>
<keyword evidence="3" id="KW-0676">Redox-active center</keyword>
<evidence type="ECO:0000256" key="4">
    <source>
        <dbReference type="SAM" id="SignalP"/>
    </source>
</evidence>
<evidence type="ECO:0000256" key="2">
    <source>
        <dbReference type="ARBA" id="ARBA00022748"/>
    </source>
</evidence>
<evidence type="ECO:0000313" key="7">
    <source>
        <dbReference type="Proteomes" id="UP001500101"/>
    </source>
</evidence>
<proteinExistence type="predicted"/>
<keyword evidence="4" id="KW-0732">Signal</keyword>
<dbReference type="Pfam" id="PF08534">
    <property type="entry name" value="Redoxin"/>
    <property type="match status" value="1"/>
</dbReference>
<name>A0ABP7YNS2_9SPHI</name>
<accession>A0ABP7YNS2</accession>
<evidence type="ECO:0000313" key="6">
    <source>
        <dbReference type="EMBL" id="GAA4138612.1"/>
    </source>
</evidence>
<dbReference type="InterPro" id="IPR017937">
    <property type="entry name" value="Thioredoxin_CS"/>
</dbReference>
<dbReference type="CDD" id="cd02966">
    <property type="entry name" value="TlpA_like_family"/>
    <property type="match status" value="1"/>
</dbReference>
<feature type="domain" description="Thioredoxin" evidence="5">
    <location>
        <begin position="493"/>
        <end position="639"/>
    </location>
</feature>
<comment type="subcellular location">
    <subcellularLocation>
        <location evidence="1">Cell envelope</location>
    </subcellularLocation>
</comment>
<gene>
    <name evidence="6" type="ORF">GCM10022216_15860</name>
</gene>
<organism evidence="6 7">
    <name type="scientific">Sphingobacterium kyonggiense</name>
    <dbReference type="NCBI Taxonomy" id="714075"/>
    <lineage>
        <taxon>Bacteria</taxon>
        <taxon>Pseudomonadati</taxon>
        <taxon>Bacteroidota</taxon>
        <taxon>Sphingobacteriia</taxon>
        <taxon>Sphingobacteriales</taxon>
        <taxon>Sphingobacteriaceae</taxon>
        <taxon>Sphingobacterium</taxon>
    </lineage>
</organism>
<dbReference type="Proteomes" id="UP001500101">
    <property type="component" value="Unassembled WGS sequence"/>
</dbReference>
<evidence type="ECO:0000256" key="1">
    <source>
        <dbReference type="ARBA" id="ARBA00004196"/>
    </source>
</evidence>
<dbReference type="Gene3D" id="3.40.30.10">
    <property type="entry name" value="Glutaredoxin"/>
    <property type="match status" value="1"/>
</dbReference>
<protein>
    <recommendedName>
        <fullName evidence="5">Thioredoxin domain-containing protein</fullName>
    </recommendedName>
</protein>